<sequence>MITRRSLLGAASMAALSGCTSMGSRPSINSAAAVAAPPPAPDIPAFYGPIPDEPFPVPAVPPGVVPQRYWRRRVANPFPDHAAGTIIVDPNAFYLHLVEGDGSAMRYGIGVGRQGFSWAGDAVVQYRRKWPRWKAPDDMVARQPELAPYSVAAGGMDPGLKNPLGARALYLFQNGQDTLYRIHGNPEANSIGRAVSSGCIRLLNHDIIDLHDRVRDGSKVVVRPSTMPDALA</sequence>
<dbReference type="Pfam" id="PF03734">
    <property type="entry name" value="YkuD"/>
    <property type="match status" value="1"/>
</dbReference>
<dbReference type="InterPro" id="IPR006311">
    <property type="entry name" value="TAT_signal"/>
</dbReference>
<evidence type="ECO:0000256" key="7">
    <source>
        <dbReference type="ARBA" id="ARBA00022984"/>
    </source>
</evidence>
<dbReference type="InterPro" id="IPR050979">
    <property type="entry name" value="LD-transpeptidase"/>
</dbReference>
<dbReference type="RefSeq" id="WP_367952702.1">
    <property type="nucleotide sequence ID" value="NZ_JBDPGJ010000001.1"/>
</dbReference>
<dbReference type="GO" id="GO:0016746">
    <property type="term" value="F:acyltransferase activity"/>
    <property type="evidence" value="ECO:0007669"/>
    <property type="project" value="UniProtKB-KW"/>
</dbReference>
<reference evidence="11 12" key="1">
    <citation type="submission" date="2024-05" db="EMBL/GenBank/DDBJ databases">
        <authorList>
            <person name="Jiang F."/>
        </authorList>
    </citation>
    <scope>NUCLEOTIDE SEQUENCE [LARGE SCALE GENOMIC DNA]</scope>
    <source>
        <strain evidence="11 12">LZ166</strain>
    </source>
</reference>
<dbReference type="PROSITE" id="PS52029">
    <property type="entry name" value="LD_TPASE"/>
    <property type="match status" value="1"/>
</dbReference>
<keyword evidence="6 9" id="KW-0133">Cell shape</keyword>
<keyword evidence="5" id="KW-0378">Hydrolase</keyword>
<keyword evidence="8 9" id="KW-0961">Cell wall biogenesis/degradation</keyword>
<evidence type="ECO:0000256" key="3">
    <source>
        <dbReference type="ARBA" id="ARBA00022676"/>
    </source>
</evidence>
<organism evidence="11 12">
    <name type="scientific">Aquibium pacificus</name>
    <dbReference type="NCBI Taxonomy" id="3153579"/>
    <lineage>
        <taxon>Bacteria</taxon>
        <taxon>Pseudomonadati</taxon>
        <taxon>Pseudomonadota</taxon>
        <taxon>Alphaproteobacteria</taxon>
        <taxon>Hyphomicrobiales</taxon>
        <taxon>Phyllobacteriaceae</taxon>
        <taxon>Aquibium</taxon>
    </lineage>
</organism>
<evidence type="ECO:0000256" key="8">
    <source>
        <dbReference type="ARBA" id="ARBA00023316"/>
    </source>
</evidence>
<dbReference type="InterPro" id="IPR038063">
    <property type="entry name" value="Transpep_catalytic_dom"/>
</dbReference>
<dbReference type="InterPro" id="IPR005490">
    <property type="entry name" value="LD_TPept_cat_dom"/>
</dbReference>
<evidence type="ECO:0000256" key="4">
    <source>
        <dbReference type="ARBA" id="ARBA00022679"/>
    </source>
</evidence>
<evidence type="ECO:0000259" key="10">
    <source>
        <dbReference type="PROSITE" id="PS52029"/>
    </source>
</evidence>
<keyword evidence="11" id="KW-0012">Acyltransferase</keyword>
<keyword evidence="12" id="KW-1185">Reference proteome</keyword>
<protein>
    <submittedName>
        <fullName evidence="11">L,D-transpeptidase</fullName>
        <ecNumber evidence="11">2.3.2.-</ecNumber>
    </submittedName>
</protein>
<feature type="active site" description="Nucleophile" evidence="9">
    <location>
        <position position="199"/>
    </location>
</feature>
<dbReference type="EMBL" id="JBDPGJ010000001">
    <property type="protein sequence ID" value="MEX0404834.1"/>
    <property type="molecule type" value="Genomic_DNA"/>
</dbReference>
<keyword evidence="4 11" id="KW-0808">Transferase</keyword>
<evidence type="ECO:0000256" key="5">
    <source>
        <dbReference type="ARBA" id="ARBA00022801"/>
    </source>
</evidence>
<dbReference type="PROSITE" id="PS51257">
    <property type="entry name" value="PROKAR_LIPOPROTEIN"/>
    <property type="match status" value="1"/>
</dbReference>
<comment type="caution">
    <text evidence="11">The sequence shown here is derived from an EMBL/GenBank/DDBJ whole genome shotgun (WGS) entry which is preliminary data.</text>
</comment>
<proteinExistence type="inferred from homology"/>
<dbReference type="EC" id="2.3.2.-" evidence="11"/>
<dbReference type="Gene3D" id="2.40.440.10">
    <property type="entry name" value="L,D-transpeptidase catalytic domain-like"/>
    <property type="match status" value="1"/>
</dbReference>
<evidence type="ECO:0000313" key="11">
    <source>
        <dbReference type="EMBL" id="MEX0404834.1"/>
    </source>
</evidence>
<dbReference type="Proteomes" id="UP001556692">
    <property type="component" value="Unassembled WGS sequence"/>
</dbReference>
<evidence type="ECO:0000256" key="9">
    <source>
        <dbReference type="PROSITE-ProRule" id="PRU01373"/>
    </source>
</evidence>
<evidence type="ECO:0000313" key="12">
    <source>
        <dbReference type="Proteomes" id="UP001556692"/>
    </source>
</evidence>
<dbReference type="CDD" id="cd16913">
    <property type="entry name" value="YkuD_like"/>
    <property type="match status" value="1"/>
</dbReference>
<comment type="pathway">
    <text evidence="1 9">Cell wall biogenesis; peptidoglycan biosynthesis.</text>
</comment>
<comment type="similarity">
    <text evidence="2">Belongs to the YkuD family.</text>
</comment>
<dbReference type="SUPFAM" id="SSF141523">
    <property type="entry name" value="L,D-transpeptidase catalytic domain-like"/>
    <property type="match status" value="1"/>
</dbReference>
<accession>A0ABV3SDM3</accession>
<dbReference type="PANTHER" id="PTHR30582">
    <property type="entry name" value="L,D-TRANSPEPTIDASE"/>
    <property type="match status" value="1"/>
</dbReference>
<dbReference type="PANTHER" id="PTHR30582:SF24">
    <property type="entry name" value="L,D-TRANSPEPTIDASE ERFK_SRFK-RELATED"/>
    <property type="match status" value="1"/>
</dbReference>
<name>A0ABV3SDM3_9HYPH</name>
<keyword evidence="3" id="KW-0328">Glycosyltransferase</keyword>
<keyword evidence="7 9" id="KW-0573">Peptidoglycan synthesis</keyword>
<evidence type="ECO:0000256" key="1">
    <source>
        <dbReference type="ARBA" id="ARBA00004752"/>
    </source>
</evidence>
<feature type="active site" description="Proton donor/acceptor" evidence="9">
    <location>
        <position position="183"/>
    </location>
</feature>
<gene>
    <name evidence="11" type="ORF">ABGN05_04055</name>
</gene>
<evidence type="ECO:0000256" key="6">
    <source>
        <dbReference type="ARBA" id="ARBA00022960"/>
    </source>
</evidence>
<evidence type="ECO:0000256" key="2">
    <source>
        <dbReference type="ARBA" id="ARBA00005992"/>
    </source>
</evidence>
<dbReference type="PROSITE" id="PS51318">
    <property type="entry name" value="TAT"/>
    <property type="match status" value="1"/>
</dbReference>
<feature type="domain" description="L,D-TPase catalytic" evidence="10">
    <location>
        <begin position="84"/>
        <end position="223"/>
    </location>
</feature>